<protein>
    <submittedName>
        <fullName evidence="1">Neutral/alkaline non-lysosomal ceramidase</fullName>
    </submittedName>
</protein>
<dbReference type="Proteomes" id="UP000317093">
    <property type="component" value="Chromosome"/>
</dbReference>
<dbReference type="EMBL" id="CP036279">
    <property type="protein sequence ID" value="QDU61659.1"/>
    <property type="molecule type" value="Genomic_DNA"/>
</dbReference>
<name>A0A518B3U5_9BACT</name>
<sequence length="494" mass="54210">MIESLMRLQWMLDLSMKTFDHVAQSRRLPLNLVLMTIVCSSVVRTGESAEPVRVGFGTADITPTLTPERPVWVAGIGPNNLAKQIHTRLNADAIYLDDGTTSIAFVSVDLIGLQHDAVKRLRKRLEQVDYACVSSTHTHASPDVIGIWGPSRTKTGKDPHYVSFVEDKVVEAVRKARSSAVPAVATYGQVQATELLNDSRRPHVLDDVLRVMIFHRNDADGEPLGILVQWSVHPQSVQGSNRPLSADYCASLRDTLGEVYGCPVVFFIGATGGYMNAVYSEEMKSAGRLGRAELYGQALAEVAKSAIASSEPVDLAPIAVHSRRIALPLANPTFRRFTEIGVLDRELYRWRGRSDLLGEPLAKGESDSFLAIESEVALARIGEIPVCLIPGEIYPELVYGGIVQPPDPRFDFPDAPAEPNITSLLGTQRFLLFGLANDEVGYIIPKCQWDDRRPYGFNGTSTYGERMSVGPDVAPIVLKAFEDCARSLKAEQQP</sequence>
<accession>A0A518B3U5</accession>
<keyword evidence="2" id="KW-1185">Reference proteome</keyword>
<dbReference type="AlphaFoldDB" id="A0A518B3U5"/>
<evidence type="ECO:0000313" key="2">
    <source>
        <dbReference type="Proteomes" id="UP000317093"/>
    </source>
</evidence>
<reference evidence="1 2" key="1">
    <citation type="submission" date="2019-02" db="EMBL/GenBank/DDBJ databases">
        <title>Deep-cultivation of Planctomycetes and their phenomic and genomic characterization uncovers novel biology.</title>
        <authorList>
            <person name="Wiegand S."/>
            <person name="Jogler M."/>
            <person name="Boedeker C."/>
            <person name="Pinto D."/>
            <person name="Vollmers J."/>
            <person name="Rivas-Marin E."/>
            <person name="Kohn T."/>
            <person name="Peeters S.H."/>
            <person name="Heuer A."/>
            <person name="Rast P."/>
            <person name="Oberbeckmann S."/>
            <person name="Bunk B."/>
            <person name="Jeske O."/>
            <person name="Meyerdierks A."/>
            <person name="Storesund J.E."/>
            <person name="Kallscheuer N."/>
            <person name="Luecker S."/>
            <person name="Lage O.M."/>
            <person name="Pohl T."/>
            <person name="Merkel B.J."/>
            <person name="Hornburger P."/>
            <person name="Mueller R.-W."/>
            <person name="Bruemmer F."/>
            <person name="Labrenz M."/>
            <person name="Spormann A.M."/>
            <person name="Op den Camp H."/>
            <person name="Overmann J."/>
            <person name="Amann R."/>
            <person name="Jetten M.S.M."/>
            <person name="Mascher T."/>
            <person name="Medema M.H."/>
            <person name="Devos D.P."/>
            <person name="Kaster A.-K."/>
            <person name="Ovreas L."/>
            <person name="Rohde M."/>
            <person name="Galperin M.Y."/>
            <person name="Jogler C."/>
        </authorList>
    </citation>
    <scope>NUCLEOTIDE SEQUENCE [LARGE SCALE GENOMIC DNA]</scope>
    <source>
        <strain evidence="1 2">Pan216</strain>
    </source>
</reference>
<organism evidence="1 2">
    <name type="scientific">Kolteria novifilia</name>
    <dbReference type="NCBI Taxonomy" id="2527975"/>
    <lineage>
        <taxon>Bacteria</taxon>
        <taxon>Pseudomonadati</taxon>
        <taxon>Planctomycetota</taxon>
        <taxon>Planctomycetia</taxon>
        <taxon>Kolteriales</taxon>
        <taxon>Kolteriaceae</taxon>
        <taxon>Kolteria</taxon>
    </lineage>
</organism>
<evidence type="ECO:0000313" key="1">
    <source>
        <dbReference type="EMBL" id="QDU61659.1"/>
    </source>
</evidence>
<dbReference type="KEGG" id="knv:Pan216_25200"/>
<proteinExistence type="predicted"/>
<gene>
    <name evidence="1" type="ORF">Pan216_25200</name>
</gene>